<feature type="region of interest" description="Disordered" evidence="1">
    <location>
        <begin position="145"/>
        <end position="202"/>
    </location>
</feature>
<feature type="compositionally biased region" description="Low complexity" evidence="1">
    <location>
        <begin position="148"/>
        <end position="176"/>
    </location>
</feature>
<evidence type="ECO:0000256" key="1">
    <source>
        <dbReference type="SAM" id="MobiDB-lite"/>
    </source>
</evidence>
<feature type="region of interest" description="Disordered" evidence="1">
    <location>
        <begin position="303"/>
        <end position="455"/>
    </location>
</feature>
<name>A0AAD4D6V1_9FUNG</name>
<feature type="compositionally biased region" description="Basic and acidic residues" evidence="1">
    <location>
        <begin position="371"/>
        <end position="388"/>
    </location>
</feature>
<feature type="compositionally biased region" description="Low complexity" evidence="1">
    <location>
        <begin position="82"/>
        <end position="101"/>
    </location>
</feature>
<dbReference type="AlphaFoldDB" id="A0AAD4D6V1"/>
<organism evidence="2 3">
    <name type="scientific">Linnemannia exigua</name>
    <dbReference type="NCBI Taxonomy" id="604196"/>
    <lineage>
        <taxon>Eukaryota</taxon>
        <taxon>Fungi</taxon>
        <taxon>Fungi incertae sedis</taxon>
        <taxon>Mucoromycota</taxon>
        <taxon>Mortierellomycotina</taxon>
        <taxon>Mortierellomycetes</taxon>
        <taxon>Mortierellales</taxon>
        <taxon>Mortierellaceae</taxon>
        <taxon>Linnemannia</taxon>
    </lineage>
</organism>
<feature type="region of interest" description="Disordered" evidence="1">
    <location>
        <begin position="73"/>
        <end position="127"/>
    </location>
</feature>
<feature type="compositionally biased region" description="Polar residues" evidence="1">
    <location>
        <begin position="401"/>
        <end position="416"/>
    </location>
</feature>
<dbReference type="EMBL" id="JAAAIL010001297">
    <property type="protein sequence ID" value="KAG0270831.1"/>
    <property type="molecule type" value="Genomic_DNA"/>
</dbReference>
<accession>A0AAD4D6V1</accession>
<sequence length="455" mass="48920">DLLEEIRKSGDLSTESFAKLKDVTTDINMDDLDMEEDFDFGNLTLGEFPQGSTPQSSEVLHLSDSLSAATLSDQQAQEQVQAASTTSTASSTSITTVTTPTSEREPTPDNGPWAKLPSTSGEINPYLPGVTAQKLDAMAMDPHHIFKSAPPQSSSSSSFSYSIPPADSQAQQQQQRKSQKDKDTTQDGDEGSGGKDKIPDWMLADPELKPTTHLGWGTTTTSIATTNTSQNDDDSLGWGDAGIFGSPGYSGADLSTTVDSNALFGFSSYPTYESLSIANAIAEEQHRKHTILASGGTYDPFSSSSSSSFGEGGHARTREGGFARFGNTVRGDGQIAPVFGRRPSLVSSSSSGSGSGVTTMTTTTTTTTATNDEHGFTWDNKDQRKRLTDSQNQEQQHQWQTWRSNALPQQSGQGQQHLDLDQSMDEDLEEDDDPFDELSPQIKPTPGFAPAQYNH</sequence>
<feature type="non-terminal residue" evidence="2">
    <location>
        <position position="1"/>
    </location>
</feature>
<comment type="caution">
    <text evidence="2">The sequence shown here is derived from an EMBL/GenBank/DDBJ whole genome shotgun (WGS) entry which is preliminary data.</text>
</comment>
<feature type="compositionally biased region" description="Low complexity" evidence="1">
    <location>
        <begin position="391"/>
        <end position="400"/>
    </location>
</feature>
<protein>
    <submittedName>
        <fullName evidence="2">Uncharacterized protein</fullName>
    </submittedName>
</protein>
<reference evidence="2" key="1">
    <citation type="journal article" date="2020" name="Fungal Divers.">
        <title>Resolving the Mortierellaceae phylogeny through synthesis of multi-gene phylogenetics and phylogenomics.</title>
        <authorList>
            <person name="Vandepol N."/>
            <person name="Liber J."/>
            <person name="Desiro A."/>
            <person name="Na H."/>
            <person name="Kennedy M."/>
            <person name="Barry K."/>
            <person name="Grigoriev I.V."/>
            <person name="Miller A.N."/>
            <person name="O'Donnell K."/>
            <person name="Stajich J.E."/>
            <person name="Bonito G."/>
        </authorList>
    </citation>
    <scope>NUCLEOTIDE SEQUENCE</scope>
    <source>
        <strain evidence="2">NRRL 28262</strain>
    </source>
</reference>
<dbReference type="Proteomes" id="UP001194580">
    <property type="component" value="Unassembled WGS sequence"/>
</dbReference>
<feature type="compositionally biased region" description="Low complexity" evidence="1">
    <location>
        <begin position="347"/>
        <end position="370"/>
    </location>
</feature>
<proteinExistence type="predicted"/>
<feature type="compositionally biased region" description="Acidic residues" evidence="1">
    <location>
        <begin position="422"/>
        <end position="436"/>
    </location>
</feature>
<evidence type="ECO:0000313" key="2">
    <source>
        <dbReference type="EMBL" id="KAG0270831.1"/>
    </source>
</evidence>
<gene>
    <name evidence="2" type="ORF">BGZ95_001442</name>
</gene>
<keyword evidence="3" id="KW-1185">Reference proteome</keyword>
<evidence type="ECO:0000313" key="3">
    <source>
        <dbReference type="Proteomes" id="UP001194580"/>
    </source>
</evidence>